<evidence type="ECO:0000313" key="2">
    <source>
        <dbReference type="EMBL" id="SEF26339.1"/>
    </source>
</evidence>
<dbReference type="GO" id="GO:0030145">
    <property type="term" value="F:manganese ion binding"/>
    <property type="evidence" value="ECO:0007669"/>
    <property type="project" value="InterPro"/>
</dbReference>
<dbReference type="PANTHER" id="PTHR37840:SF1">
    <property type="entry name" value="L-FUCOSE ISOMERASE"/>
    <property type="match status" value="1"/>
</dbReference>
<gene>
    <name evidence="2" type="ORF">SAMN05421837_103210</name>
</gene>
<dbReference type="RefSeq" id="WP_244180211.1">
    <property type="nucleotide sequence ID" value="NZ_FNUJ01000003.1"/>
</dbReference>
<protein>
    <submittedName>
        <fullName evidence="2">L-fucose isomerase</fullName>
    </submittedName>
</protein>
<dbReference type="PANTHER" id="PTHR37840">
    <property type="entry name" value="L-FUCOSE ISOMERASE"/>
    <property type="match status" value="1"/>
</dbReference>
<dbReference type="GO" id="GO:0005737">
    <property type="term" value="C:cytoplasm"/>
    <property type="evidence" value="ECO:0007669"/>
    <property type="project" value="InterPro"/>
</dbReference>
<dbReference type="GO" id="GO:0019571">
    <property type="term" value="P:D-arabinose catabolic process"/>
    <property type="evidence" value="ECO:0007669"/>
    <property type="project" value="TreeGrafter"/>
</dbReference>
<name>A0A1H5QJW5_9PSEU</name>
<accession>A0A1H5QJW5</accession>
<dbReference type="InterPro" id="IPR005763">
    <property type="entry name" value="Fucose_isomerase"/>
</dbReference>
<reference evidence="3" key="1">
    <citation type="submission" date="2016-10" db="EMBL/GenBank/DDBJ databases">
        <authorList>
            <person name="Varghese N."/>
            <person name="Submissions S."/>
        </authorList>
    </citation>
    <scope>NUCLEOTIDE SEQUENCE [LARGE SCALE GENOMIC DNA]</scope>
    <source>
        <strain evidence="3">DSM 44654</strain>
    </source>
</reference>
<dbReference type="Gene3D" id="3.20.14.10">
    <property type="entry name" value="L-fucose/L-arabinose isomerase, C-terminal"/>
    <property type="match status" value="1"/>
</dbReference>
<proteinExistence type="predicted"/>
<dbReference type="GO" id="GO:0042355">
    <property type="term" value="P:L-fucose catabolic process"/>
    <property type="evidence" value="ECO:0007669"/>
    <property type="project" value="TreeGrafter"/>
</dbReference>
<evidence type="ECO:0000259" key="1">
    <source>
        <dbReference type="Pfam" id="PF02952"/>
    </source>
</evidence>
<feature type="domain" description="L-fucose isomerase C-terminal" evidence="1">
    <location>
        <begin position="3"/>
        <end position="95"/>
    </location>
</feature>
<evidence type="ECO:0000313" key="3">
    <source>
        <dbReference type="Proteomes" id="UP000198878"/>
    </source>
</evidence>
<sequence length="100" mass="11108">MDIAAPGEMTLARLTRLDGHYRLQLMLGSFENYDEETTSALGARSTPEWPHAFARLDTPASTFLSRFGANHIHAVPGDRRAELRAVCELMGTTLDEFTRG</sequence>
<dbReference type="EMBL" id="FNUJ01000003">
    <property type="protein sequence ID" value="SEF26339.1"/>
    <property type="molecule type" value="Genomic_DNA"/>
</dbReference>
<dbReference type="STRING" id="218821.SAMN05421837_103210"/>
<dbReference type="InterPro" id="IPR015888">
    <property type="entry name" value="Fuc_isomerase_C"/>
</dbReference>
<keyword evidence="2" id="KW-0413">Isomerase</keyword>
<dbReference type="Pfam" id="PF02952">
    <property type="entry name" value="Fucose_iso_C"/>
    <property type="match status" value="1"/>
</dbReference>
<dbReference type="GO" id="GO:0008736">
    <property type="term" value="F:L-fucose isomerase activity"/>
    <property type="evidence" value="ECO:0007669"/>
    <property type="project" value="InterPro"/>
</dbReference>
<dbReference type="Proteomes" id="UP000198878">
    <property type="component" value="Unassembled WGS sequence"/>
</dbReference>
<organism evidence="2 3">
    <name type="scientific">Amycolatopsis pretoriensis</name>
    <dbReference type="NCBI Taxonomy" id="218821"/>
    <lineage>
        <taxon>Bacteria</taxon>
        <taxon>Bacillati</taxon>
        <taxon>Actinomycetota</taxon>
        <taxon>Actinomycetes</taxon>
        <taxon>Pseudonocardiales</taxon>
        <taxon>Pseudonocardiaceae</taxon>
        <taxon>Amycolatopsis</taxon>
    </lineage>
</organism>
<dbReference type="AlphaFoldDB" id="A0A1H5QJW5"/>
<dbReference type="InterPro" id="IPR038393">
    <property type="entry name" value="Fuc_iso_dom3_sf"/>
</dbReference>
<dbReference type="GO" id="GO:0008790">
    <property type="term" value="F:arabinose isomerase activity"/>
    <property type="evidence" value="ECO:0007669"/>
    <property type="project" value="TreeGrafter"/>
</dbReference>
<keyword evidence="3" id="KW-1185">Reference proteome</keyword>